<evidence type="ECO:0000259" key="2">
    <source>
        <dbReference type="PROSITE" id="PS50076"/>
    </source>
</evidence>
<dbReference type="Gene3D" id="1.10.287.110">
    <property type="entry name" value="DnaJ domain"/>
    <property type="match status" value="1"/>
</dbReference>
<proteinExistence type="predicted"/>
<dbReference type="InterPro" id="IPR036869">
    <property type="entry name" value="J_dom_sf"/>
</dbReference>
<dbReference type="PRINTS" id="PR00625">
    <property type="entry name" value="JDOMAIN"/>
</dbReference>
<dbReference type="PROSITE" id="PS50076">
    <property type="entry name" value="DNAJ_2"/>
    <property type="match status" value="1"/>
</dbReference>
<feature type="compositionally biased region" description="Low complexity" evidence="1">
    <location>
        <begin position="83"/>
        <end position="96"/>
    </location>
</feature>
<dbReference type="AlphaFoldDB" id="A0A6A7B0J8"/>
<dbReference type="PROSITE" id="PS00636">
    <property type="entry name" value="DNAJ_1"/>
    <property type="match status" value="1"/>
</dbReference>
<name>A0A6A7B0J8_9PLEO</name>
<protein>
    <submittedName>
        <fullName evidence="3">DnaJ-domain-containing protein</fullName>
    </submittedName>
</protein>
<dbReference type="Pfam" id="PF00226">
    <property type="entry name" value="DnaJ"/>
    <property type="match status" value="1"/>
</dbReference>
<keyword evidence="4" id="KW-1185">Reference proteome</keyword>
<evidence type="ECO:0000313" key="3">
    <source>
        <dbReference type="EMBL" id="KAF2849066.1"/>
    </source>
</evidence>
<dbReference type="InterPro" id="IPR001623">
    <property type="entry name" value="DnaJ_domain"/>
</dbReference>
<dbReference type="PANTHER" id="PTHR24074">
    <property type="entry name" value="CO-CHAPERONE PROTEIN DJLA"/>
    <property type="match status" value="1"/>
</dbReference>
<dbReference type="OrthoDB" id="10250354at2759"/>
<evidence type="ECO:0000313" key="4">
    <source>
        <dbReference type="Proteomes" id="UP000799423"/>
    </source>
</evidence>
<gene>
    <name evidence="3" type="ORF">T440DRAFT_556312</name>
</gene>
<dbReference type="Proteomes" id="UP000799423">
    <property type="component" value="Unassembled WGS sequence"/>
</dbReference>
<organism evidence="3 4">
    <name type="scientific">Plenodomus tracheiphilus IPT5</name>
    <dbReference type="NCBI Taxonomy" id="1408161"/>
    <lineage>
        <taxon>Eukaryota</taxon>
        <taxon>Fungi</taxon>
        <taxon>Dikarya</taxon>
        <taxon>Ascomycota</taxon>
        <taxon>Pezizomycotina</taxon>
        <taxon>Dothideomycetes</taxon>
        <taxon>Pleosporomycetidae</taxon>
        <taxon>Pleosporales</taxon>
        <taxon>Pleosporineae</taxon>
        <taxon>Leptosphaeriaceae</taxon>
        <taxon>Plenodomus</taxon>
    </lineage>
</organism>
<evidence type="ECO:0000256" key="1">
    <source>
        <dbReference type="SAM" id="MobiDB-lite"/>
    </source>
</evidence>
<dbReference type="SMART" id="SM00271">
    <property type="entry name" value="DnaJ"/>
    <property type="match status" value="1"/>
</dbReference>
<dbReference type="SUPFAM" id="SSF46565">
    <property type="entry name" value="Chaperone J-domain"/>
    <property type="match status" value="1"/>
</dbReference>
<dbReference type="EMBL" id="MU006314">
    <property type="protein sequence ID" value="KAF2849066.1"/>
    <property type="molecule type" value="Genomic_DNA"/>
</dbReference>
<feature type="region of interest" description="Disordered" evidence="1">
    <location>
        <begin position="83"/>
        <end position="108"/>
    </location>
</feature>
<accession>A0A6A7B0J8</accession>
<dbReference type="InterPro" id="IPR050817">
    <property type="entry name" value="DjlA_DnaK_co-chaperone"/>
</dbReference>
<feature type="domain" description="J" evidence="2">
    <location>
        <begin position="6"/>
        <end position="76"/>
    </location>
</feature>
<dbReference type="CDD" id="cd06257">
    <property type="entry name" value="DnaJ"/>
    <property type="match status" value="1"/>
</dbReference>
<sequence length="161" mass="18282">MSHSSNHYETLGVDTSVDTAAIKKAFRRIAVLNHPDKTTHLSAREIKARTNVFKVANTAHAVLADPRKRREYDLTLSYAARVPNAAPRQSQAAPQPKHTPDSGFNFNNYTYTPPQASSQFPPQYLDPWFYMPVDEDNDRTTINFSNYEGWDFSIGVSKKYN</sequence>
<dbReference type="InterPro" id="IPR018253">
    <property type="entry name" value="DnaJ_domain_CS"/>
</dbReference>
<reference evidence="3" key="1">
    <citation type="submission" date="2020-01" db="EMBL/GenBank/DDBJ databases">
        <authorList>
            <consortium name="DOE Joint Genome Institute"/>
            <person name="Haridas S."/>
            <person name="Albert R."/>
            <person name="Binder M."/>
            <person name="Bloem J."/>
            <person name="Labutti K."/>
            <person name="Salamov A."/>
            <person name="Andreopoulos B."/>
            <person name="Baker S.E."/>
            <person name="Barry K."/>
            <person name="Bills G."/>
            <person name="Bluhm B.H."/>
            <person name="Cannon C."/>
            <person name="Castanera R."/>
            <person name="Culley D.E."/>
            <person name="Daum C."/>
            <person name="Ezra D."/>
            <person name="Gonzalez J.B."/>
            <person name="Henrissat B."/>
            <person name="Kuo A."/>
            <person name="Liang C."/>
            <person name="Lipzen A."/>
            <person name="Lutzoni F."/>
            <person name="Magnuson J."/>
            <person name="Mondo S."/>
            <person name="Nolan M."/>
            <person name="Ohm R."/>
            <person name="Pangilinan J."/>
            <person name="Park H.-J."/>
            <person name="Ramirez L."/>
            <person name="Alfaro M."/>
            <person name="Sun H."/>
            <person name="Tritt A."/>
            <person name="Yoshinaga Y."/>
            <person name="Zwiers L.-H."/>
            <person name="Turgeon B.G."/>
            <person name="Goodwin S.B."/>
            <person name="Spatafora J.W."/>
            <person name="Crous P.W."/>
            <person name="Grigoriev I.V."/>
        </authorList>
    </citation>
    <scope>NUCLEOTIDE SEQUENCE</scope>
    <source>
        <strain evidence="3">IPT5</strain>
    </source>
</reference>